<dbReference type="EMBL" id="MT141462">
    <property type="protein sequence ID" value="QJA62094.1"/>
    <property type="molecule type" value="Genomic_DNA"/>
</dbReference>
<protein>
    <submittedName>
        <fullName evidence="2">Putative tail protein</fullName>
    </submittedName>
</protein>
<name>A0A6M3KJB4_9ZZZZ</name>
<sequence length="123" mass="12836">MAHLSGKSGYVNTGSVVAGIKSWTLDYTSDALETTDFADAGVKSYIVGGRGWSGSFEGYKEGQEQILTVIATSPVTLSLYEDATYFWTGSAIITGVHSSVAHDGIVSVSYDFVGIAALTVPTG</sequence>
<gene>
    <name evidence="2" type="ORF">MM415A00493_0024</name>
    <name evidence="1" type="ORF">MM415B00826_0005</name>
</gene>
<reference evidence="2" key="1">
    <citation type="submission" date="2020-03" db="EMBL/GenBank/DDBJ databases">
        <title>The deep terrestrial virosphere.</title>
        <authorList>
            <person name="Holmfeldt K."/>
            <person name="Nilsson E."/>
            <person name="Simone D."/>
            <person name="Lopez-Fernandez M."/>
            <person name="Wu X."/>
            <person name="de Brujin I."/>
            <person name="Lundin D."/>
            <person name="Andersson A."/>
            <person name="Bertilsson S."/>
            <person name="Dopson M."/>
        </authorList>
    </citation>
    <scope>NUCLEOTIDE SEQUENCE</scope>
    <source>
        <strain evidence="2">MM415A00493</strain>
        <strain evidence="1">MM415B00826</strain>
    </source>
</reference>
<proteinExistence type="predicted"/>
<organism evidence="2">
    <name type="scientific">viral metagenome</name>
    <dbReference type="NCBI Taxonomy" id="1070528"/>
    <lineage>
        <taxon>unclassified sequences</taxon>
        <taxon>metagenomes</taxon>
        <taxon>organismal metagenomes</taxon>
    </lineage>
</organism>
<dbReference type="EMBL" id="MT142469">
    <property type="protein sequence ID" value="QJA81780.1"/>
    <property type="molecule type" value="Genomic_DNA"/>
</dbReference>
<evidence type="ECO:0000313" key="2">
    <source>
        <dbReference type="EMBL" id="QJA81780.1"/>
    </source>
</evidence>
<evidence type="ECO:0000313" key="1">
    <source>
        <dbReference type="EMBL" id="QJA62094.1"/>
    </source>
</evidence>
<dbReference type="AlphaFoldDB" id="A0A6M3KJB4"/>
<accession>A0A6M3KJB4</accession>